<gene>
    <name evidence="1" type="ORF">T440DRAFT_469240</name>
</gene>
<evidence type="ECO:0000313" key="2">
    <source>
        <dbReference type="Proteomes" id="UP000799423"/>
    </source>
</evidence>
<accession>A0A6A7B2S7</accession>
<sequence length="203" mass="22865">MAPNLAPTPHPGLTVYPGFTAQNPESFLFKSRDLWSNKASFLISHATPSGKALAPFLSLKEESKDTIIFKTLNGQEVMRIIRNSRNWTSKGAKYYGMRGEEEIWQLRLVRGLKGTNYELDIHDRAAYGWRVEVHNKVQGQEKGIFIEGNPVATMSRFEVWKHIARHDIVHVAPGMDILIALGVNWIRVDKQEQDAVTAAVVVA</sequence>
<dbReference type="Proteomes" id="UP000799423">
    <property type="component" value="Unassembled WGS sequence"/>
</dbReference>
<organism evidence="1 2">
    <name type="scientific">Plenodomus tracheiphilus IPT5</name>
    <dbReference type="NCBI Taxonomy" id="1408161"/>
    <lineage>
        <taxon>Eukaryota</taxon>
        <taxon>Fungi</taxon>
        <taxon>Dikarya</taxon>
        <taxon>Ascomycota</taxon>
        <taxon>Pezizomycotina</taxon>
        <taxon>Dothideomycetes</taxon>
        <taxon>Pleosporomycetidae</taxon>
        <taxon>Pleosporales</taxon>
        <taxon>Pleosporineae</taxon>
        <taxon>Leptosphaeriaceae</taxon>
        <taxon>Plenodomus</taxon>
    </lineage>
</organism>
<proteinExistence type="predicted"/>
<keyword evidence="2" id="KW-1185">Reference proteome</keyword>
<dbReference type="OrthoDB" id="3658421at2759"/>
<dbReference type="AlphaFoldDB" id="A0A6A7B2S7"/>
<dbReference type="EMBL" id="MU006311">
    <property type="protein sequence ID" value="KAF2849474.1"/>
    <property type="molecule type" value="Genomic_DNA"/>
</dbReference>
<evidence type="ECO:0000313" key="1">
    <source>
        <dbReference type="EMBL" id="KAF2849474.1"/>
    </source>
</evidence>
<protein>
    <submittedName>
        <fullName evidence="1">Uncharacterized protein</fullName>
    </submittedName>
</protein>
<name>A0A6A7B2S7_9PLEO</name>
<reference evidence="1" key="1">
    <citation type="submission" date="2020-01" db="EMBL/GenBank/DDBJ databases">
        <authorList>
            <consortium name="DOE Joint Genome Institute"/>
            <person name="Haridas S."/>
            <person name="Albert R."/>
            <person name="Binder M."/>
            <person name="Bloem J."/>
            <person name="Labutti K."/>
            <person name="Salamov A."/>
            <person name="Andreopoulos B."/>
            <person name="Baker S.E."/>
            <person name="Barry K."/>
            <person name="Bills G."/>
            <person name="Bluhm B.H."/>
            <person name="Cannon C."/>
            <person name="Castanera R."/>
            <person name="Culley D.E."/>
            <person name="Daum C."/>
            <person name="Ezra D."/>
            <person name="Gonzalez J.B."/>
            <person name="Henrissat B."/>
            <person name="Kuo A."/>
            <person name="Liang C."/>
            <person name="Lipzen A."/>
            <person name="Lutzoni F."/>
            <person name="Magnuson J."/>
            <person name="Mondo S."/>
            <person name="Nolan M."/>
            <person name="Ohm R."/>
            <person name="Pangilinan J."/>
            <person name="Park H.-J."/>
            <person name="Ramirez L."/>
            <person name="Alfaro M."/>
            <person name="Sun H."/>
            <person name="Tritt A."/>
            <person name="Yoshinaga Y."/>
            <person name="Zwiers L.-H."/>
            <person name="Turgeon B.G."/>
            <person name="Goodwin S.B."/>
            <person name="Spatafora J.W."/>
            <person name="Crous P.W."/>
            <person name="Grigoriev I.V."/>
        </authorList>
    </citation>
    <scope>NUCLEOTIDE SEQUENCE</scope>
    <source>
        <strain evidence="1">IPT5</strain>
    </source>
</reference>